<reference evidence="1" key="1">
    <citation type="submission" date="2018-02" db="EMBL/GenBank/DDBJ databases">
        <title>Rhizophora mucronata_Transcriptome.</title>
        <authorList>
            <person name="Meera S.P."/>
            <person name="Sreeshan A."/>
            <person name="Augustine A."/>
        </authorList>
    </citation>
    <scope>NUCLEOTIDE SEQUENCE</scope>
    <source>
        <tissue evidence="1">Leaf</tissue>
    </source>
</reference>
<proteinExistence type="predicted"/>
<organism evidence="1">
    <name type="scientific">Rhizophora mucronata</name>
    <name type="common">Asiatic mangrove</name>
    <dbReference type="NCBI Taxonomy" id="61149"/>
    <lineage>
        <taxon>Eukaryota</taxon>
        <taxon>Viridiplantae</taxon>
        <taxon>Streptophyta</taxon>
        <taxon>Embryophyta</taxon>
        <taxon>Tracheophyta</taxon>
        <taxon>Spermatophyta</taxon>
        <taxon>Magnoliopsida</taxon>
        <taxon>eudicotyledons</taxon>
        <taxon>Gunneridae</taxon>
        <taxon>Pentapetalae</taxon>
        <taxon>rosids</taxon>
        <taxon>fabids</taxon>
        <taxon>Malpighiales</taxon>
        <taxon>Rhizophoraceae</taxon>
        <taxon>Rhizophora</taxon>
    </lineage>
</organism>
<evidence type="ECO:0000313" key="1">
    <source>
        <dbReference type="EMBL" id="MBX72351.1"/>
    </source>
</evidence>
<name>A0A2P2QZM5_RHIMU</name>
<accession>A0A2P2QZM5</accession>
<dbReference type="AlphaFoldDB" id="A0A2P2QZM5"/>
<dbReference type="EMBL" id="GGEC01091867">
    <property type="protein sequence ID" value="MBX72351.1"/>
    <property type="molecule type" value="Transcribed_RNA"/>
</dbReference>
<protein>
    <submittedName>
        <fullName evidence="1">Uncharacterized protein MANES_14G151400</fullName>
    </submittedName>
</protein>
<sequence>MSVSSAVVNSEKCKKPSGGASMVITLTSFSLANSLTFSAQTACVIISFDFDAVACFAISAAV</sequence>